<gene>
    <name evidence="1" type="ORF">EYC84_001117</name>
</gene>
<name>A0A5M9JNC2_MONFR</name>
<dbReference type="EMBL" id="VICG01000008">
    <property type="protein sequence ID" value="KAA8569489.1"/>
    <property type="molecule type" value="Genomic_DNA"/>
</dbReference>
<protein>
    <submittedName>
        <fullName evidence="1">Uncharacterized protein</fullName>
    </submittedName>
</protein>
<keyword evidence="2" id="KW-1185">Reference proteome</keyword>
<evidence type="ECO:0000313" key="1">
    <source>
        <dbReference type="EMBL" id="KAA8569489.1"/>
    </source>
</evidence>
<organism evidence="1 2">
    <name type="scientific">Monilinia fructicola</name>
    <name type="common">Brown rot fungus</name>
    <name type="synonym">Ciboria fructicola</name>
    <dbReference type="NCBI Taxonomy" id="38448"/>
    <lineage>
        <taxon>Eukaryota</taxon>
        <taxon>Fungi</taxon>
        <taxon>Dikarya</taxon>
        <taxon>Ascomycota</taxon>
        <taxon>Pezizomycotina</taxon>
        <taxon>Leotiomycetes</taxon>
        <taxon>Helotiales</taxon>
        <taxon>Sclerotiniaceae</taxon>
        <taxon>Monilinia</taxon>
    </lineage>
</organism>
<sequence length="70" mass="7935">MPCHAVPYHTIPYHAIPFRLHLSRYPIHPSRPIRTDAFSISPTSTLPIAISPILSPQTKKRQSRELIAPI</sequence>
<dbReference type="AlphaFoldDB" id="A0A5M9JNC2"/>
<accession>A0A5M9JNC2</accession>
<dbReference type="Proteomes" id="UP000322873">
    <property type="component" value="Unassembled WGS sequence"/>
</dbReference>
<comment type="caution">
    <text evidence="1">The sequence shown here is derived from an EMBL/GenBank/DDBJ whole genome shotgun (WGS) entry which is preliminary data.</text>
</comment>
<evidence type="ECO:0000313" key="2">
    <source>
        <dbReference type="Proteomes" id="UP000322873"/>
    </source>
</evidence>
<proteinExistence type="predicted"/>
<reference evidence="1 2" key="1">
    <citation type="submission" date="2019-06" db="EMBL/GenBank/DDBJ databases">
        <title>Genome Sequence of the Brown Rot Fungal Pathogen Monilinia fructicola.</title>
        <authorList>
            <person name="De Miccolis Angelini R.M."/>
            <person name="Landi L."/>
            <person name="Abate D."/>
            <person name="Pollastro S."/>
            <person name="Romanazzi G."/>
            <person name="Faretra F."/>
        </authorList>
    </citation>
    <scope>NUCLEOTIDE SEQUENCE [LARGE SCALE GENOMIC DNA]</scope>
    <source>
        <strain evidence="1 2">Mfrc123</strain>
    </source>
</reference>